<reference evidence="1 2" key="1">
    <citation type="submission" date="2017-04" db="EMBL/GenBank/DDBJ databases">
        <authorList>
            <person name="Afonso C.L."/>
            <person name="Miller P.J."/>
            <person name="Scott M.A."/>
            <person name="Spackman E."/>
            <person name="Goraichik I."/>
            <person name="Dimitrov K.M."/>
            <person name="Suarez D.L."/>
            <person name="Swayne D.E."/>
        </authorList>
    </citation>
    <scope>NUCLEOTIDE SEQUENCE [LARGE SCALE GENOMIC DNA]</scope>
    <source>
        <strain evidence="1 2">11</strain>
    </source>
</reference>
<dbReference type="STRING" id="1852522.SAMN06295960_4538"/>
<name>A0A1X7LVN7_9BACL</name>
<gene>
    <name evidence="1" type="ORF">SAMN06295960_4538</name>
</gene>
<sequence>MVQLTLSEFISESKQVLDKQREELERELKDKILGFVEENILSKINISNPLLQGRVKGTSSLSEKIIRKRYADRYKNNPPKFVSELPDLIGLRIVDCQQ</sequence>
<accession>A0A1X7LVN7</accession>
<keyword evidence="2" id="KW-1185">Reference proteome</keyword>
<dbReference type="OrthoDB" id="1694513at2"/>
<dbReference type="InterPro" id="IPR043519">
    <property type="entry name" value="NT_sf"/>
</dbReference>
<dbReference type="AlphaFoldDB" id="A0A1X7LVN7"/>
<organism evidence="1 2">
    <name type="scientific">Paenibacillus aquistagni</name>
    <dbReference type="NCBI Taxonomy" id="1852522"/>
    <lineage>
        <taxon>Bacteria</taxon>
        <taxon>Bacillati</taxon>
        <taxon>Bacillota</taxon>
        <taxon>Bacilli</taxon>
        <taxon>Bacillales</taxon>
        <taxon>Paenibacillaceae</taxon>
        <taxon>Paenibacillus</taxon>
    </lineage>
</organism>
<proteinExistence type="predicted"/>
<dbReference type="Gene3D" id="3.30.460.10">
    <property type="entry name" value="Beta Polymerase, domain 2"/>
    <property type="match status" value="1"/>
</dbReference>
<dbReference type="EMBL" id="FXAZ01000008">
    <property type="protein sequence ID" value="SMG57760.1"/>
    <property type="molecule type" value="Genomic_DNA"/>
</dbReference>
<evidence type="ECO:0000313" key="2">
    <source>
        <dbReference type="Proteomes" id="UP000193834"/>
    </source>
</evidence>
<evidence type="ECO:0000313" key="1">
    <source>
        <dbReference type="EMBL" id="SMG57760.1"/>
    </source>
</evidence>
<dbReference type="SUPFAM" id="SSF81301">
    <property type="entry name" value="Nucleotidyltransferase"/>
    <property type="match status" value="1"/>
</dbReference>
<dbReference type="Proteomes" id="UP000193834">
    <property type="component" value="Unassembled WGS sequence"/>
</dbReference>
<protein>
    <submittedName>
        <fullName evidence="1">Uncharacterized protein</fullName>
    </submittedName>
</protein>
<dbReference type="RefSeq" id="WP_085498328.1">
    <property type="nucleotide sequence ID" value="NZ_FXAZ01000008.1"/>
</dbReference>